<dbReference type="AlphaFoldDB" id="A0A537LXD5"/>
<protein>
    <submittedName>
        <fullName evidence="3">AzlD domain-containing protein</fullName>
    </submittedName>
</protein>
<evidence type="ECO:0000256" key="1">
    <source>
        <dbReference type="SAM" id="Phobius"/>
    </source>
</evidence>
<feature type="transmembrane region" description="Helical" evidence="1">
    <location>
        <begin position="37"/>
        <end position="55"/>
    </location>
</feature>
<dbReference type="Proteomes" id="UP000315217">
    <property type="component" value="Unassembled WGS sequence"/>
</dbReference>
<feature type="transmembrane region" description="Helical" evidence="1">
    <location>
        <begin position="86"/>
        <end position="104"/>
    </location>
</feature>
<comment type="caution">
    <text evidence="3">The sequence shown here is derived from an EMBL/GenBank/DDBJ whole genome shotgun (WGS) entry which is preliminary data.</text>
</comment>
<sequence>MRYWLVILGMGLVTYALRLSAIPLYGRGDVPPAVRRALRFVPPAVLTALAAPAMLRPAGGVDLSLTNLHLVAGSVAALVAWKTRSALLTIAAGMAMLWALAAAAR</sequence>
<dbReference type="InterPro" id="IPR008407">
    <property type="entry name" value="Brnchd-chn_aa_trnsp_AzlD"/>
</dbReference>
<dbReference type="Proteomes" id="UP000318661">
    <property type="component" value="Unassembled WGS sequence"/>
</dbReference>
<reference evidence="4 5" key="1">
    <citation type="journal article" date="2019" name="Nat. Microbiol.">
        <title>Mediterranean grassland soil C-N compound turnover is dependent on rainfall and depth, and is mediated by genomically divergent microorganisms.</title>
        <authorList>
            <person name="Diamond S."/>
            <person name="Andeer P.F."/>
            <person name="Li Z."/>
            <person name="Crits-Christoph A."/>
            <person name="Burstein D."/>
            <person name="Anantharaman K."/>
            <person name="Lane K.R."/>
            <person name="Thomas B.C."/>
            <person name="Pan C."/>
            <person name="Northen T.R."/>
            <person name="Banfield J.F."/>
        </authorList>
    </citation>
    <scope>NUCLEOTIDE SEQUENCE [LARGE SCALE GENOMIC DNA]</scope>
    <source>
        <strain evidence="3">NP_1</strain>
        <strain evidence="2">NP_2</strain>
    </source>
</reference>
<evidence type="ECO:0000313" key="2">
    <source>
        <dbReference type="EMBL" id="TMJ06862.1"/>
    </source>
</evidence>
<organism evidence="3 4">
    <name type="scientific">Candidatus Segetimicrobium genomatis</name>
    <dbReference type="NCBI Taxonomy" id="2569760"/>
    <lineage>
        <taxon>Bacteria</taxon>
        <taxon>Bacillati</taxon>
        <taxon>Candidatus Sysuimicrobiota</taxon>
        <taxon>Candidatus Sysuimicrobiia</taxon>
        <taxon>Candidatus Sysuimicrobiales</taxon>
        <taxon>Candidatus Segetimicrobiaceae</taxon>
        <taxon>Candidatus Segetimicrobium</taxon>
    </lineage>
</organism>
<gene>
    <name evidence="3" type="ORF">E6G98_02395</name>
    <name evidence="2" type="ORF">E6G99_08490</name>
</gene>
<keyword evidence="1" id="KW-1133">Transmembrane helix</keyword>
<dbReference type="EMBL" id="VBAJ01000216">
    <property type="protein sequence ID" value="TMJ06862.1"/>
    <property type="molecule type" value="Genomic_DNA"/>
</dbReference>
<accession>A0A537LXD5</accession>
<name>A0A537LXD5_9BACT</name>
<proteinExistence type="predicted"/>
<evidence type="ECO:0000313" key="5">
    <source>
        <dbReference type="Proteomes" id="UP000318661"/>
    </source>
</evidence>
<feature type="transmembrane region" description="Helical" evidence="1">
    <location>
        <begin position="6"/>
        <end position="25"/>
    </location>
</feature>
<dbReference type="Pfam" id="PF05437">
    <property type="entry name" value="AzlD"/>
    <property type="match status" value="1"/>
</dbReference>
<keyword evidence="1" id="KW-0812">Transmembrane</keyword>
<keyword evidence="1" id="KW-0472">Membrane</keyword>
<evidence type="ECO:0000313" key="3">
    <source>
        <dbReference type="EMBL" id="TMJ12678.1"/>
    </source>
</evidence>
<dbReference type="EMBL" id="VBAI01000017">
    <property type="protein sequence ID" value="TMJ12678.1"/>
    <property type="molecule type" value="Genomic_DNA"/>
</dbReference>
<evidence type="ECO:0000313" key="4">
    <source>
        <dbReference type="Proteomes" id="UP000315217"/>
    </source>
</evidence>